<sequence length="235" mass="27194">MLSEKKVQFFFDASATRWSDNYGHTRKMNYRVDQFLNALKSRLRANDAVLDFGCGTGEVTGSIAAAGFAITGCDLSSEMIKKANTKYQSAGLNFLALQEDFLPRLPFLSKKFRAIISSSVFEYLPALDEYFLEMKRLLLDDGYLIFTVPNSKHPIRKIEKILFYLNRYCFFSWLFEQAFQITKRRIDFNYLEISINRFSTNEWLRRLAANGFDMEEISATKTPLLLIVAKNRSTL</sequence>
<dbReference type="AlphaFoldDB" id="A0A1F5T5R5"/>
<dbReference type="PANTHER" id="PTHR43861">
    <property type="entry name" value="TRANS-ACONITATE 2-METHYLTRANSFERASE-RELATED"/>
    <property type="match status" value="1"/>
</dbReference>
<organism evidence="1 2">
    <name type="scientific">Candidatus Falkowbacteria bacterium RIFOXYC2_FULL_48_21</name>
    <dbReference type="NCBI Taxonomy" id="1798005"/>
    <lineage>
        <taxon>Bacteria</taxon>
        <taxon>Candidatus Falkowiibacteriota</taxon>
    </lineage>
</organism>
<proteinExistence type="predicted"/>
<evidence type="ECO:0000313" key="1">
    <source>
        <dbReference type="EMBL" id="OGF34314.1"/>
    </source>
</evidence>
<gene>
    <name evidence="1" type="ORF">A2482_00790</name>
</gene>
<accession>A0A1F5T5R5</accession>
<dbReference type="EMBL" id="MFGM01000074">
    <property type="protein sequence ID" value="OGF34314.1"/>
    <property type="molecule type" value="Genomic_DNA"/>
</dbReference>
<dbReference type="Gene3D" id="3.40.50.150">
    <property type="entry name" value="Vaccinia Virus protein VP39"/>
    <property type="match status" value="1"/>
</dbReference>
<dbReference type="SUPFAM" id="SSF53335">
    <property type="entry name" value="S-adenosyl-L-methionine-dependent methyltransferases"/>
    <property type="match status" value="1"/>
</dbReference>
<evidence type="ECO:0000313" key="2">
    <source>
        <dbReference type="Proteomes" id="UP000178656"/>
    </source>
</evidence>
<comment type="caution">
    <text evidence="1">The sequence shown here is derived from an EMBL/GenBank/DDBJ whole genome shotgun (WGS) entry which is preliminary data.</text>
</comment>
<name>A0A1F5T5R5_9BACT</name>
<evidence type="ECO:0008006" key="3">
    <source>
        <dbReference type="Google" id="ProtNLM"/>
    </source>
</evidence>
<dbReference type="InterPro" id="IPR029063">
    <property type="entry name" value="SAM-dependent_MTases_sf"/>
</dbReference>
<reference evidence="1 2" key="1">
    <citation type="journal article" date="2016" name="Nat. Commun.">
        <title>Thousands of microbial genomes shed light on interconnected biogeochemical processes in an aquifer system.</title>
        <authorList>
            <person name="Anantharaman K."/>
            <person name="Brown C.T."/>
            <person name="Hug L.A."/>
            <person name="Sharon I."/>
            <person name="Castelle C.J."/>
            <person name="Probst A.J."/>
            <person name="Thomas B.C."/>
            <person name="Singh A."/>
            <person name="Wilkins M.J."/>
            <person name="Karaoz U."/>
            <person name="Brodie E.L."/>
            <person name="Williams K.H."/>
            <person name="Hubbard S.S."/>
            <person name="Banfield J.F."/>
        </authorList>
    </citation>
    <scope>NUCLEOTIDE SEQUENCE [LARGE SCALE GENOMIC DNA]</scope>
</reference>
<protein>
    <recommendedName>
        <fullName evidence="3">Methyltransferase type 11 domain-containing protein</fullName>
    </recommendedName>
</protein>
<dbReference type="CDD" id="cd02440">
    <property type="entry name" value="AdoMet_MTases"/>
    <property type="match status" value="1"/>
</dbReference>
<dbReference type="Pfam" id="PF13489">
    <property type="entry name" value="Methyltransf_23"/>
    <property type="match status" value="1"/>
</dbReference>
<dbReference type="Proteomes" id="UP000178656">
    <property type="component" value="Unassembled WGS sequence"/>
</dbReference>